<organism evidence="2 3">
    <name type="scientific">Alkanindiges illinoisensis</name>
    <dbReference type="NCBI Taxonomy" id="197183"/>
    <lineage>
        <taxon>Bacteria</taxon>
        <taxon>Pseudomonadati</taxon>
        <taxon>Pseudomonadota</taxon>
        <taxon>Gammaproteobacteria</taxon>
        <taxon>Moraxellales</taxon>
        <taxon>Moraxellaceae</taxon>
        <taxon>Alkanindiges</taxon>
    </lineage>
</organism>
<keyword evidence="3" id="KW-1185">Reference proteome</keyword>
<keyword evidence="1" id="KW-0472">Membrane</keyword>
<keyword evidence="1" id="KW-0812">Transmembrane</keyword>
<dbReference type="RefSeq" id="WP_134243434.1">
    <property type="nucleotide sequence ID" value="NZ_SNTY01000010.1"/>
</dbReference>
<dbReference type="AlphaFoldDB" id="A0A4Y7XFJ7"/>
<sequence>MQAMQKNTLAVEILKNLIVAIITSGVIAAPRMATFFIFVMMVIIIGLPYWLYTAYKIPEKRLPFLINSMVWAITLSIALGVHTWRAYVVSQEADIIIFKIQKYEQKNGLYPKSIEDIGLSREYLRKKLGMSGYSLYEPNEPHFIYADTRMPFATYSYDFAAKKWLHQTD</sequence>
<accession>A0A4Y7XFJ7</accession>
<evidence type="ECO:0000256" key="1">
    <source>
        <dbReference type="SAM" id="Phobius"/>
    </source>
</evidence>
<comment type="caution">
    <text evidence="2">The sequence shown here is derived from an EMBL/GenBank/DDBJ whole genome shotgun (WGS) entry which is preliminary data.</text>
</comment>
<gene>
    <name evidence="2" type="ORF">E2B99_02625</name>
</gene>
<dbReference type="Proteomes" id="UP000297834">
    <property type="component" value="Unassembled WGS sequence"/>
</dbReference>
<evidence type="ECO:0000313" key="2">
    <source>
        <dbReference type="EMBL" id="TEU30251.1"/>
    </source>
</evidence>
<reference evidence="2 3" key="1">
    <citation type="submission" date="2019-03" db="EMBL/GenBank/DDBJ databases">
        <title>Alkanindiges illinoisensis: a potential pathogenic isolated from ascites of a gastric cancer patient with abdominal metastasis.</title>
        <authorList>
            <person name="Hu X."/>
            <person name="Yang B."/>
            <person name="Yan X."/>
            <person name="Lin L."/>
            <person name="Zhao H."/>
            <person name="Zhou F."/>
            <person name="Su B."/>
            <person name="Chen J."/>
            <person name="Rui Y."/>
            <person name="Wang Q."/>
            <person name="Zheng L."/>
        </authorList>
    </citation>
    <scope>NUCLEOTIDE SEQUENCE [LARGE SCALE GENOMIC DNA]</scope>
    <source>
        <strain evidence="2 3">NFYY 23406</strain>
    </source>
</reference>
<keyword evidence="1" id="KW-1133">Transmembrane helix</keyword>
<protein>
    <submittedName>
        <fullName evidence="2">Uncharacterized protein</fullName>
    </submittedName>
</protein>
<proteinExistence type="predicted"/>
<feature type="transmembrane region" description="Helical" evidence="1">
    <location>
        <begin position="64"/>
        <end position="84"/>
    </location>
</feature>
<evidence type="ECO:0000313" key="3">
    <source>
        <dbReference type="Proteomes" id="UP000297834"/>
    </source>
</evidence>
<feature type="transmembrane region" description="Helical" evidence="1">
    <location>
        <begin position="35"/>
        <end position="52"/>
    </location>
</feature>
<dbReference type="OrthoDB" id="9830609at2"/>
<dbReference type="EMBL" id="SNTY01000010">
    <property type="protein sequence ID" value="TEU30251.1"/>
    <property type="molecule type" value="Genomic_DNA"/>
</dbReference>
<name>A0A4Y7XFJ7_9GAMM</name>
<feature type="transmembrane region" description="Helical" evidence="1">
    <location>
        <begin position="9"/>
        <end position="29"/>
    </location>
</feature>